<evidence type="ECO:0000256" key="5">
    <source>
        <dbReference type="ARBA" id="ARBA00022630"/>
    </source>
</evidence>
<keyword evidence="9 11" id="KW-0627">Porphyrin biosynthesis</keyword>
<proteinExistence type="inferred from homology"/>
<dbReference type="RefSeq" id="XP_018163822.1">
    <property type="nucleotide sequence ID" value="XM_018295460.1"/>
</dbReference>
<evidence type="ECO:0000259" key="12">
    <source>
        <dbReference type="Pfam" id="PF01593"/>
    </source>
</evidence>
<evidence type="ECO:0000256" key="1">
    <source>
        <dbReference type="ARBA" id="ARBA00002600"/>
    </source>
</evidence>
<comment type="cofactor">
    <cofactor evidence="11">
        <name>FAD</name>
        <dbReference type="ChEBI" id="CHEBI:57692"/>
    </cofactor>
    <text evidence="11">Binds 1 FAD per subunit.</text>
</comment>
<comment type="pathway">
    <text evidence="2 11">Porphyrin-containing compound metabolism; protoporphyrin-IX biosynthesis; protoporphyrin-IX from protoporphyrinogen-IX: step 1/1.</text>
</comment>
<comment type="caution">
    <text evidence="13">The sequence shown here is derived from an EMBL/GenBank/DDBJ whole genome shotgun (WGS) entry which is preliminary data.</text>
</comment>
<evidence type="ECO:0000256" key="9">
    <source>
        <dbReference type="ARBA" id="ARBA00023244"/>
    </source>
</evidence>
<dbReference type="InterPro" id="IPR004572">
    <property type="entry name" value="Protoporphyrinogen_oxidase"/>
</dbReference>
<keyword evidence="5 11" id="KW-0285">Flavoprotein</keyword>
<evidence type="ECO:0000256" key="11">
    <source>
        <dbReference type="RuleBase" id="RU367069"/>
    </source>
</evidence>
<dbReference type="InterPro" id="IPR036188">
    <property type="entry name" value="FAD/NAD-bd_sf"/>
</dbReference>
<dbReference type="UniPathway" id="UPA00251">
    <property type="reaction ID" value="UER00324"/>
</dbReference>
<dbReference type="Proteomes" id="UP000092177">
    <property type="component" value="Chromosome 1"/>
</dbReference>
<dbReference type="EC" id="1.3.3.4" evidence="4 11"/>
<feature type="domain" description="Amine oxidase" evidence="12">
    <location>
        <begin position="142"/>
        <end position="620"/>
    </location>
</feature>
<dbReference type="KEGG" id="chig:CH63R_00485"/>
<comment type="function">
    <text evidence="1 11">Catalyzes the 6-electron oxidation of protoporphyrinogen-IX to form protoporphyrin-IX.</text>
</comment>
<dbReference type="OrthoDB" id="438553at2759"/>
<evidence type="ECO:0000256" key="8">
    <source>
        <dbReference type="ARBA" id="ARBA00023133"/>
    </source>
</evidence>
<dbReference type="GeneID" id="28859567"/>
<dbReference type="SUPFAM" id="SSF54373">
    <property type="entry name" value="FAD-linked reductases, C-terminal domain"/>
    <property type="match status" value="1"/>
</dbReference>
<dbReference type="GO" id="GO:0006782">
    <property type="term" value="P:protoporphyrinogen IX biosynthetic process"/>
    <property type="evidence" value="ECO:0007669"/>
    <property type="project" value="UniProtKB-UniRule"/>
</dbReference>
<keyword evidence="7 11" id="KW-0560">Oxidoreductase</keyword>
<dbReference type="InterPro" id="IPR050464">
    <property type="entry name" value="Zeta_carotene_desat/Oxidored"/>
</dbReference>
<evidence type="ECO:0000256" key="6">
    <source>
        <dbReference type="ARBA" id="ARBA00022827"/>
    </source>
</evidence>
<gene>
    <name evidence="13" type="ORF">CH63R_00485</name>
</gene>
<dbReference type="NCBIfam" id="TIGR00562">
    <property type="entry name" value="proto_IX_ox"/>
    <property type="match status" value="1"/>
</dbReference>
<dbReference type="PANTHER" id="PTHR42923">
    <property type="entry name" value="PROTOPORPHYRINOGEN OXIDASE"/>
    <property type="match status" value="1"/>
</dbReference>
<evidence type="ECO:0000256" key="2">
    <source>
        <dbReference type="ARBA" id="ARBA00005073"/>
    </source>
</evidence>
<dbReference type="GO" id="GO:0005743">
    <property type="term" value="C:mitochondrial inner membrane"/>
    <property type="evidence" value="ECO:0007669"/>
    <property type="project" value="UniProtKB-SubCell"/>
</dbReference>
<dbReference type="Gene3D" id="3.50.50.60">
    <property type="entry name" value="FAD/NAD(P)-binding domain"/>
    <property type="match status" value="1"/>
</dbReference>
<keyword evidence="14" id="KW-1185">Reference proteome</keyword>
<organism evidence="13 14">
    <name type="scientific">Colletotrichum higginsianum (strain IMI 349063)</name>
    <name type="common">Crucifer anthracnose fungus</name>
    <dbReference type="NCBI Taxonomy" id="759273"/>
    <lineage>
        <taxon>Eukaryota</taxon>
        <taxon>Fungi</taxon>
        <taxon>Dikarya</taxon>
        <taxon>Ascomycota</taxon>
        <taxon>Pezizomycotina</taxon>
        <taxon>Sordariomycetes</taxon>
        <taxon>Hypocreomycetidae</taxon>
        <taxon>Glomerellales</taxon>
        <taxon>Glomerellaceae</taxon>
        <taxon>Colletotrichum</taxon>
        <taxon>Colletotrichum destructivum species complex</taxon>
    </lineage>
</organism>
<dbReference type="SUPFAM" id="SSF51905">
    <property type="entry name" value="FAD/NAD(P)-binding domain"/>
    <property type="match status" value="1"/>
</dbReference>
<evidence type="ECO:0000256" key="10">
    <source>
        <dbReference type="ARBA" id="ARBA00047554"/>
    </source>
</evidence>
<dbReference type="Pfam" id="PF01593">
    <property type="entry name" value="Amino_oxidase"/>
    <property type="match status" value="1"/>
</dbReference>
<evidence type="ECO:0000256" key="3">
    <source>
        <dbReference type="ARBA" id="ARBA00010551"/>
    </source>
</evidence>
<comment type="catalytic activity">
    <reaction evidence="10 11">
        <text>protoporphyrinogen IX + 3 O2 = protoporphyrin IX + 3 H2O2</text>
        <dbReference type="Rhea" id="RHEA:25576"/>
        <dbReference type="ChEBI" id="CHEBI:15379"/>
        <dbReference type="ChEBI" id="CHEBI:16240"/>
        <dbReference type="ChEBI" id="CHEBI:57306"/>
        <dbReference type="ChEBI" id="CHEBI:57307"/>
        <dbReference type="EC" id="1.3.3.4"/>
    </reaction>
</comment>
<accession>A0A1B7YTC6</accession>
<protein>
    <recommendedName>
        <fullName evidence="4 11">Protoporphyrinogen oxidase</fullName>
        <ecNumber evidence="4 11">1.3.3.4</ecNumber>
    </recommendedName>
</protein>
<dbReference type="AlphaFoldDB" id="A0A1B7YTC6"/>
<dbReference type="GO" id="GO:0004729">
    <property type="term" value="F:oxygen-dependent protoporphyrinogen oxidase activity"/>
    <property type="evidence" value="ECO:0007669"/>
    <property type="project" value="UniProtKB-UniRule"/>
</dbReference>
<keyword evidence="8 11" id="KW-0350">Heme biosynthesis</keyword>
<comment type="similarity">
    <text evidence="3 11">Belongs to the protoporphyrinogen/coproporphyrinogen oxidase family. Protoporphyrinogen oxidase subfamily.</text>
</comment>
<evidence type="ECO:0000256" key="7">
    <source>
        <dbReference type="ARBA" id="ARBA00023002"/>
    </source>
</evidence>
<sequence>MLILYGGAKASPVQVPSLTLFATGTPTHAVTPLCIRTTNKLNGRRSRFPSSPNHCLLPSHSMVSRRADDAFMALLRTYHSQRFCRVAVRGARGGGGILRPAHFSTSSFARHQAVPDLSPDAAPNLTKETRVPKDVAVIGGGITGLTTAHYLAKLLPETSNITVFEAADRLGGWIDTQEVEVDVKGQKNIVRFERGPRTLRGMGKDTWRFDDFVLFDLLRDLGMHSEYLGIKSPPRYIFYPDHLVNMHPKNVFSEAAFKGVIPGFLTLFWRRAKARREPVPSDMSVADFIRFATGRPELTDNLASAMIHGIWGGDADRLSMRSFMPGPWWRFFLKGERDDWVTVPRNEESVLETLAQDKELQGYARAAHKDQLVFFENGLSSLPNALERGLRQKKNVTFKLGEPVTNLGYDRKTAQISLSTKNSEFPTKFDKVISTTTSNTLAAVSNNALPSLADSPNVSIMAVNLWYPQPGLNASHPGVGYLVPRAVDTNPEGLLGVFFDSDVVPRAPSEPEGTKFFVLMGGHYWDKRTNYPTEEEGVEMAKSVLERHLGIPKSQPAFAMARLAKDCIPQHHVGHGDRMGRAAQELYTAYGGKLAVAGGSYTSIGVTGGIRAGYDVAVHIAQSAQAHVGDTGLAQFQKWQMDLVQVPRERLKSIGRDIEEKIGWRNYLR</sequence>
<keyword evidence="6 11" id="KW-0274">FAD</keyword>
<dbReference type="PANTHER" id="PTHR42923:SF3">
    <property type="entry name" value="PROTOPORPHYRINOGEN OXIDASE"/>
    <property type="match status" value="1"/>
</dbReference>
<reference evidence="14" key="1">
    <citation type="journal article" date="2017" name="BMC Genomics">
        <title>Gapless genome assembly of Colletotrichum higginsianum reveals chromosome structure and association of transposable elements with secondary metabolite gene clusters.</title>
        <authorList>
            <person name="Dallery J.-F."/>
            <person name="Lapalu N."/>
            <person name="Zampounis A."/>
            <person name="Pigne S."/>
            <person name="Luyten I."/>
            <person name="Amselem J."/>
            <person name="Wittenberg A.H.J."/>
            <person name="Zhou S."/>
            <person name="de Queiroz M.V."/>
            <person name="Robin G.P."/>
            <person name="Auger A."/>
            <person name="Hainaut M."/>
            <person name="Henrissat B."/>
            <person name="Kim K.-T."/>
            <person name="Lee Y.-H."/>
            <person name="Lespinet O."/>
            <person name="Schwartz D.C."/>
            <person name="Thon M.R."/>
            <person name="O'Connell R.J."/>
        </authorList>
    </citation>
    <scope>NUCLEOTIDE SEQUENCE [LARGE SCALE GENOMIC DNA]</scope>
    <source>
        <strain evidence="14">IMI 349063</strain>
    </source>
</reference>
<dbReference type="EMBL" id="LTAN01000001">
    <property type="protein sequence ID" value="OBR15305.1"/>
    <property type="molecule type" value="Genomic_DNA"/>
</dbReference>
<dbReference type="InterPro" id="IPR002937">
    <property type="entry name" value="Amino_oxidase"/>
</dbReference>
<dbReference type="VEuPathDB" id="FungiDB:CH63R_00485"/>
<evidence type="ECO:0000313" key="14">
    <source>
        <dbReference type="Proteomes" id="UP000092177"/>
    </source>
</evidence>
<evidence type="ECO:0000313" key="13">
    <source>
        <dbReference type="EMBL" id="OBR15305.1"/>
    </source>
</evidence>
<evidence type="ECO:0000256" key="4">
    <source>
        <dbReference type="ARBA" id="ARBA00012867"/>
    </source>
</evidence>
<name>A0A1B7YTC6_COLHI</name>
<comment type="subcellular location">
    <subcellularLocation>
        <location evidence="11">Mitochondrion inner membrane</location>
    </subcellularLocation>
</comment>